<dbReference type="RefSeq" id="WP_191163743.1">
    <property type="nucleotide sequence ID" value="NZ_JACWMX010000005.1"/>
</dbReference>
<accession>A0A926NSV7</accession>
<proteinExistence type="predicted"/>
<sequence length="311" mass="35077">MKKFIATLSVFTVLVVAVVYICNRNYYPTGAKGNDGYIGAIVDKHAYAAKIKLPRILFCGGSNVAFGINSKRIADSLGIPVVNLGLLGSLGLDFMLNEAKAVARPSDIVIVSPEYELSVDGAHTLKKEAQRIFPQAGTYFKTGLEQFITDFFIEDLQKNFAVTLAHLLHRPQKGFPTNVVYSRSSFNQYGDVVRNFTNPSKDFFTKVKLNYRPYAGIKNLNSFKDYADKNHIKVFFLYPGFPQSLYKKSLKPINAYADEFDRELKIKILIKPSDAIFPDSVFYDTEYHLLPSGRELRTDKVIALLKKEKLK</sequence>
<name>A0A926NSV7_9SPHI</name>
<dbReference type="AlphaFoldDB" id="A0A926NSV7"/>
<comment type="caution">
    <text evidence="1">The sequence shown here is derived from an EMBL/GenBank/DDBJ whole genome shotgun (WGS) entry which is preliminary data.</text>
</comment>
<dbReference type="EMBL" id="JACWMX010000005">
    <property type="protein sequence ID" value="MBD1393997.1"/>
    <property type="molecule type" value="Genomic_DNA"/>
</dbReference>
<dbReference type="Proteomes" id="UP000619078">
    <property type="component" value="Unassembled WGS sequence"/>
</dbReference>
<evidence type="ECO:0000313" key="2">
    <source>
        <dbReference type="Proteomes" id="UP000619078"/>
    </source>
</evidence>
<protein>
    <submittedName>
        <fullName evidence="1">Uncharacterized protein</fullName>
    </submittedName>
</protein>
<organism evidence="1 2">
    <name type="scientific">Mucilaginibacter glaciei</name>
    <dbReference type="NCBI Taxonomy" id="2772109"/>
    <lineage>
        <taxon>Bacteria</taxon>
        <taxon>Pseudomonadati</taxon>
        <taxon>Bacteroidota</taxon>
        <taxon>Sphingobacteriia</taxon>
        <taxon>Sphingobacteriales</taxon>
        <taxon>Sphingobacteriaceae</taxon>
        <taxon>Mucilaginibacter</taxon>
    </lineage>
</organism>
<reference evidence="1" key="1">
    <citation type="submission" date="2020-09" db="EMBL/GenBank/DDBJ databases">
        <title>Novel species of Mucilaginibacter isolated from a glacier on the Tibetan Plateau.</title>
        <authorList>
            <person name="Liu Q."/>
            <person name="Xin Y.-H."/>
        </authorList>
    </citation>
    <scope>NUCLEOTIDE SEQUENCE</scope>
    <source>
        <strain evidence="1">ZB1P21</strain>
    </source>
</reference>
<gene>
    <name evidence="1" type="ORF">IDJ76_12885</name>
</gene>
<keyword evidence="2" id="KW-1185">Reference proteome</keyword>
<evidence type="ECO:0000313" key="1">
    <source>
        <dbReference type="EMBL" id="MBD1393997.1"/>
    </source>
</evidence>